<dbReference type="Proteomes" id="UP000190274">
    <property type="component" value="Chromosome F"/>
</dbReference>
<evidence type="ECO:0000259" key="2">
    <source>
        <dbReference type="PROSITE" id="PS51061"/>
    </source>
</evidence>
<name>A0A1G4JMV7_9SACH</name>
<dbReference type="EMBL" id="LT598458">
    <property type="protein sequence ID" value="SCU91991.1"/>
    <property type="molecule type" value="Genomic_DNA"/>
</dbReference>
<dbReference type="Gene3D" id="3.30.1370.50">
    <property type="entry name" value="R3H-like domain"/>
    <property type="match status" value="1"/>
</dbReference>
<organism evidence="3 4">
    <name type="scientific">Lachancea dasiensis</name>
    <dbReference type="NCBI Taxonomy" id="1072105"/>
    <lineage>
        <taxon>Eukaryota</taxon>
        <taxon>Fungi</taxon>
        <taxon>Dikarya</taxon>
        <taxon>Ascomycota</taxon>
        <taxon>Saccharomycotina</taxon>
        <taxon>Saccharomycetes</taxon>
        <taxon>Saccharomycetales</taxon>
        <taxon>Saccharomycetaceae</taxon>
        <taxon>Lachancea</taxon>
    </lineage>
</organism>
<proteinExistence type="predicted"/>
<feature type="region of interest" description="Disordered" evidence="1">
    <location>
        <begin position="264"/>
        <end position="309"/>
    </location>
</feature>
<reference evidence="3 4" key="1">
    <citation type="submission" date="2016-03" db="EMBL/GenBank/DDBJ databases">
        <authorList>
            <person name="Devillers H."/>
        </authorList>
    </citation>
    <scope>NUCLEOTIDE SEQUENCE [LARGE SCALE GENOMIC DNA]</scope>
    <source>
        <strain evidence="3">CBS 10888</strain>
    </source>
</reference>
<protein>
    <submittedName>
        <fullName evidence="3">LADA_0F13498g1_1</fullName>
    </submittedName>
</protein>
<feature type="compositionally biased region" description="Polar residues" evidence="1">
    <location>
        <begin position="142"/>
        <end position="154"/>
    </location>
</feature>
<dbReference type="SUPFAM" id="SSF82708">
    <property type="entry name" value="R3H domain"/>
    <property type="match status" value="1"/>
</dbReference>
<gene>
    <name evidence="3" type="ORF">LADA_0F13498G</name>
</gene>
<dbReference type="CDD" id="cd02642">
    <property type="entry name" value="R3H_encore_like"/>
    <property type="match status" value="1"/>
</dbReference>
<feature type="compositionally biased region" description="Basic residues" evidence="1">
    <location>
        <begin position="125"/>
        <end position="137"/>
    </location>
</feature>
<evidence type="ECO:0000313" key="4">
    <source>
        <dbReference type="Proteomes" id="UP000190274"/>
    </source>
</evidence>
<dbReference type="OrthoDB" id="278430at2759"/>
<dbReference type="Pfam" id="PF01424">
    <property type="entry name" value="R3H"/>
    <property type="match status" value="1"/>
</dbReference>
<evidence type="ECO:0000313" key="3">
    <source>
        <dbReference type="EMBL" id="SCU91991.1"/>
    </source>
</evidence>
<sequence length="309" mass="34975">MDHGKLSRAMAIALFERAYDRRFVIELEDSMISFMDSGLTSYQLESMNSYFRLLAHQVAEYHGLRHELAKNNDSCVVVFKGESFVRDVNKVPLQKLDPSEAKCDNWSQASSDSEGGEIGQWKGPNKWKPKVPHHHRVKDQVLASQNGLPTTPKKSTVVDDDSPQPHQFETSRYRFRRQQQASPAQGPRRRKSYKNTNTYMGPQMFYQAPPIIPPNFAMPYMLYNSYPMIYMPPENQYSQYPQGPLSMPAGQFNYGPLPEGPLADSSKGGSTLFTGNKLDIEINAPSESTSVGGEEAFNERPRSSYSPFN</sequence>
<feature type="domain" description="R3H" evidence="2">
    <location>
        <begin position="21"/>
        <end position="83"/>
    </location>
</feature>
<feature type="region of interest" description="Disordered" evidence="1">
    <location>
        <begin position="99"/>
        <end position="196"/>
    </location>
</feature>
<evidence type="ECO:0000256" key="1">
    <source>
        <dbReference type="SAM" id="MobiDB-lite"/>
    </source>
</evidence>
<dbReference type="SMART" id="SM00393">
    <property type="entry name" value="R3H"/>
    <property type="match status" value="1"/>
</dbReference>
<accession>A0A1G4JMV7</accession>
<dbReference type="GO" id="GO:0003676">
    <property type="term" value="F:nucleic acid binding"/>
    <property type="evidence" value="ECO:0007669"/>
    <property type="project" value="UniProtKB-UniRule"/>
</dbReference>
<dbReference type="InterPro" id="IPR001374">
    <property type="entry name" value="R3H_dom"/>
</dbReference>
<dbReference type="AlphaFoldDB" id="A0A1G4JMV7"/>
<dbReference type="STRING" id="1266660.A0A1G4JMV7"/>
<dbReference type="InterPro" id="IPR036867">
    <property type="entry name" value="R3H_dom_sf"/>
</dbReference>
<dbReference type="PROSITE" id="PS51061">
    <property type="entry name" value="R3H"/>
    <property type="match status" value="1"/>
</dbReference>
<keyword evidence="4" id="KW-1185">Reference proteome</keyword>